<dbReference type="RefSeq" id="XP_064766943.1">
    <property type="nucleotide sequence ID" value="XM_064915278.1"/>
</dbReference>
<sequence>MASRRTQVLATYRNLLRSARIAFDQDLRMRTAAHAQMRAQMDLGRRELGDSPADFDEIDKRLEHAAGVCLILRSNIAQGVLEKDAQGNPVQKNEEERERKVGTVELEGGEGSATTEEGVFKLRLHKYSELGDNEAVKGGKTTLSGRGKRINWQQPSSQ</sequence>
<gene>
    <name evidence="10" type="ORF">BZA70DRAFT_63990</name>
</gene>
<dbReference type="GeneID" id="90040790"/>
<dbReference type="EMBL" id="JBBJBU010000010">
    <property type="protein sequence ID" value="KAK7203910.1"/>
    <property type="molecule type" value="Genomic_DNA"/>
</dbReference>
<keyword evidence="5" id="KW-0809">Transit peptide</keyword>
<protein>
    <recommendedName>
        <fullName evidence="4">Mitochondrial zinc maintenance protein 1, mitochondrial</fullName>
    </recommendedName>
</protein>
<keyword evidence="7" id="KW-0143">Chaperone</keyword>
<comment type="caution">
    <text evidence="10">The sequence shown here is derived from an EMBL/GenBank/DDBJ whole genome shotgun (WGS) entry which is preliminary data.</text>
</comment>
<comment type="function">
    <text evidence="8">Assembly factor required for Rieske Fe-S protein RIP1 incorporation into the cytochrome b-c1 (CIII) complex. Functions as a chaperone, binding to this subunit within the mitochondrial matrix and stabilizing it prior to its translocation and insertion into the late CIII dimeric intermediate within the mitochondrial inner membrane. Modulates the mitochondrial matrix zinc pool.</text>
</comment>
<dbReference type="PANTHER" id="PTHR46749">
    <property type="entry name" value="COMPLEX III ASSEMBLY FACTOR LYRM7"/>
    <property type="match status" value="1"/>
</dbReference>
<feature type="region of interest" description="Disordered" evidence="9">
    <location>
        <begin position="83"/>
        <end position="117"/>
    </location>
</feature>
<dbReference type="CDD" id="cd20267">
    <property type="entry name" value="Complex1_LYR_LYRM7"/>
    <property type="match status" value="1"/>
</dbReference>
<evidence type="ECO:0000256" key="4">
    <source>
        <dbReference type="ARBA" id="ARBA00015108"/>
    </source>
</evidence>
<reference evidence="10 11" key="1">
    <citation type="submission" date="2024-03" db="EMBL/GenBank/DDBJ databases">
        <title>Genome-scale model development and genomic sequencing of the oleaginous clade Lipomyces.</title>
        <authorList>
            <consortium name="Lawrence Berkeley National Laboratory"/>
            <person name="Czajka J.J."/>
            <person name="Han Y."/>
            <person name="Kim J."/>
            <person name="Mondo S.J."/>
            <person name="Hofstad B.A."/>
            <person name="Robles A."/>
            <person name="Haridas S."/>
            <person name="Riley R."/>
            <person name="LaButti K."/>
            <person name="Pangilinan J."/>
            <person name="Andreopoulos W."/>
            <person name="Lipzen A."/>
            <person name="Yan J."/>
            <person name="Wang M."/>
            <person name="Ng V."/>
            <person name="Grigoriev I.V."/>
            <person name="Spatafora J.W."/>
            <person name="Magnuson J.K."/>
            <person name="Baker S.E."/>
            <person name="Pomraning K.R."/>
        </authorList>
    </citation>
    <scope>NUCLEOTIDE SEQUENCE [LARGE SCALE GENOMIC DNA]</scope>
    <source>
        <strain evidence="10 11">Phaff 52-87</strain>
    </source>
</reference>
<evidence type="ECO:0000256" key="7">
    <source>
        <dbReference type="ARBA" id="ARBA00023186"/>
    </source>
</evidence>
<dbReference type="InterPro" id="IPR045298">
    <property type="entry name" value="Complex1_LYR_LYRM7"/>
</dbReference>
<name>A0ABR1F238_9ASCO</name>
<keyword evidence="11" id="KW-1185">Reference proteome</keyword>
<dbReference type="Proteomes" id="UP001498771">
    <property type="component" value="Unassembled WGS sequence"/>
</dbReference>
<feature type="compositionally biased region" description="Basic and acidic residues" evidence="9">
    <location>
        <begin position="92"/>
        <end position="102"/>
    </location>
</feature>
<comment type="subunit">
    <text evidence="3">Interacts with RIP1.</text>
</comment>
<organism evidence="10 11">
    <name type="scientific">Myxozyma melibiosi</name>
    <dbReference type="NCBI Taxonomy" id="54550"/>
    <lineage>
        <taxon>Eukaryota</taxon>
        <taxon>Fungi</taxon>
        <taxon>Dikarya</taxon>
        <taxon>Ascomycota</taxon>
        <taxon>Saccharomycotina</taxon>
        <taxon>Lipomycetes</taxon>
        <taxon>Lipomycetales</taxon>
        <taxon>Lipomycetaceae</taxon>
        <taxon>Myxozyma</taxon>
    </lineage>
</organism>
<comment type="subcellular location">
    <subcellularLocation>
        <location evidence="1">Mitochondrion matrix</location>
    </subcellularLocation>
</comment>
<accession>A0ABR1F238</accession>
<evidence type="ECO:0000256" key="2">
    <source>
        <dbReference type="ARBA" id="ARBA00009949"/>
    </source>
</evidence>
<dbReference type="InterPro" id="IPR050435">
    <property type="entry name" value="MZM1/LYRM7"/>
</dbReference>
<feature type="region of interest" description="Disordered" evidence="9">
    <location>
        <begin position="135"/>
        <end position="158"/>
    </location>
</feature>
<evidence type="ECO:0000256" key="9">
    <source>
        <dbReference type="SAM" id="MobiDB-lite"/>
    </source>
</evidence>
<dbReference type="PANTHER" id="PTHR46749:SF1">
    <property type="entry name" value="COMPLEX III ASSEMBLY FACTOR LYRM7"/>
    <property type="match status" value="1"/>
</dbReference>
<evidence type="ECO:0000256" key="5">
    <source>
        <dbReference type="ARBA" id="ARBA00022946"/>
    </source>
</evidence>
<evidence type="ECO:0000256" key="6">
    <source>
        <dbReference type="ARBA" id="ARBA00023128"/>
    </source>
</evidence>
<comment type="similarity">
    <text evidence="2">Belongs to the complex I LYR family. MZM1 subfamily.</text>
</comment>
<keyword evidence="6" id="KW-0496">Mitochondrion</keyword>
<evidence type="ECO:0000256" key="8">
    <source>
        <dbReference type="ARBA" id="ARBA00025268"/>
    </source>
</evidence>
<proteinExistence type="inferred from homology"/>
<evidence type="ECO:0000313" key="11">
    <source>
        <dbReference type="Proteomes" id="UP001498771"/>
    </source>
</evidence>
<evidence type="ECO:0000313" key="10">
    <source>
        <dbReference type="EMBL" id="KAK7203910.1"/>
    </source>
</evidence>
<evidence type="ECO:0000256" key="1">
    <source>
        <dbReference type="ARBA" id="ARBA00004305"/>
    </source>
</evidence>
<evidence type="ECO:0000256" key="3">
    <source>
        <dbReference type="ARBA" id="ARBA00011589"/>
    </source>
</evidence>